<proteinExistence type="predicted"/>
<dbReference type="KEGG" id="rmr:Rmar_2395"/>
<accession>D0MEP5</accession>
<keyword evidence="2" id="KW-1185">Reference proteome</keyword>
<evidence type="ECO:0000313" key="2">
    <source>
        <dbReference type="Proteomes" id="UP000002221"/>
    </source>
</evidence>
<organism evidence="1 2">
    <name type="scientific">Rhodothermus marinus (strain ATCC 43812 / DSM 4252 / R-10)</name>
    <name type="common">Rhodothermus obamensis</name>
    <dbReference type="NCBI Taxonomy" id="518766"/>
    <lineage>
        <taxon>Bacteria</taxon>
        <taxon>Pseudomonadati</taxon>
        <taxon>Rhodothermota</taxon>
        <taxon>Rhodothermia</taxon>
        <taxon>Rhodothermales</taxon>
        <taxon>Rhodothermaceae</taxon>
        <taxon>Rhodothermus</taxon>
    </lineage>
</organism>
<dbReference type="STRING" id="518766.Rmar_2395"/>
<protein>
    <submittedName>
        <fullName evidence="1">Uncharacterized protein</fullName>
    </submittedName>
</protein>
<dbReference type="HOGENOM" id="CLU_566048_0_0_10"/>
<name>D0MEP5_RHOM4</name>
<evidence type="ECO:0000313" key="1">
    <source>
        <dbReference type="EMBL" id="ACY49273.1"/>
    </source>
</evidence>
<dbReference type="eggNOG" id="COG2067">
    <property type="taxonomic scope" value="Bacteria"/>
</dbReference>
<reference evidence="1 2" key="1">
    <citation type="journal article" date="2009" name="Stand. Genomic Sci.">
        <title>Complete genome sequence of Rhodothermus marinus type strain (R-10).</title>
        <authorList>
            <person name="Nolan M."/>
            <person name="Tindall B.J."/>
            <person name="Pomrenke H."/>
            <person name="Lapidus A."/>
            <person name="Copeland A."/>
            <person name="Glavina Del Rio T."/>
            <person name="Lucas S."/>
            <person name="Chen F."/>
            <person name="Tice H."/>
            <person name="Cheng J.F."/>
            <person name="Saunders E."/>
            <person name="Han C."/>
            <person name="Bruce D."/>
            <person name="Goodwin L."/>
            <person name="Chain P."/>
            <person name="Pitluck S."/>
            <person name="Ovchinikova G."/>
            <person name="Pati A."/>
            <person name="Ivanova N."/>
            <person name="Mavromatis K."/>
            <person name="Chen A."/>
            <person name="Palaniappan K."/>
            <person name="Land M."/>
            <person name="Hauser L."/>
            <person name="Chang Y.J."/>
            <person name="Jeffries C.D."/>
            <person name="Brettin T."/>
            <person name="Goker M."/>
            <person name="Bristow J."/>
            <person name="Eisen J.A."/>
            <person name="Markowitz V."/>
            <person name="Hugenholtz P."/>
            <person name="Kyrpides N.C."/>
            <person name="Klenk H.P."/>
            <person name="Detter J.C."/>
        </authorList>
    </citation>
    <scope>NUCLEOTIDE SEQUENCE [LARGE SCALE GENOMIC DNA]</scope>
    <source>
        <strain evidence="2">ATCC 43812 / DSM 4252 / R-10</strain>
    </source>
</reference>
<dbReference type="RefSeq" id="WP_012844883.1">
    <property type="nucleotide sequence ID" value="NC_013501.1"/>
</dbReference>
<dbReference type="Gene3D" id="2.40.160.60">
    <property type="entry name" value="Outer membrane protein transport protein (OMPP1/FadL/TodX)"/>
    <property type="match status" value="1"/>
</dbReference>
<dbReference type="AlphaFoldDB" id="D0MEP5"/>
<dbReference type="Proteomes" id="UP000002221">
    <property type="component" value="Chromosome"/>
</dbReference>
<gene>
    <name evidence="1" type="ordered locus">Rmar_2395</name>
</gene>
<dbReference type="OrthoDB" id="9922at2"/>
<dbReference type="EMBL" id="CP001807">
    <property type="protein sequence ID" value="ACY49273.1"/>
    <property type="molecule type" value="Genomic_DNA"/>
</dbReference>
<sequence length="482" mass="53565">MAGGLALTLQGRAQGYGGPLEMQGLHQLSLQAASVRAFGGVALGLGDEVGLMFQNPAALYTLDGLQLSLGAHQENRRLRQVQEYAPVRYYPNLSLLLEGLTYKIPDPDTSLVGFSPRDTVQRPFDDIGPNWERTRRYRRPLQGMIAVPLTFERVRLVAGLGVVEYANLDHYYQNNNVLNPPVLSQRPLPTPRPTDDNPLQVDWYQFARARSGALRGIGGALALDFPKRGVAFGVSGLVVRGSTDDWEQEVARGKLTFYSNAFRVDSVYRHVTRRGTSDFKGQEFTFSGLLYGRSVQVAVVLKPPVTFTRTFSQEVTTDTGDRQEVQTLRGEDRMRLPWRGWIGMVLQPRSDLRLGIAYELRPYGSARYTDAQGNTLRPWTSANLLRVGVEVAPTAWLRLRGGLRGESEVFVPEGAPITDDAVSCEVYSAGIGIVQARFRFDLTYEYAHLKYQDAWASALSRNSTVRHALAASLTVRLGKQTP</sequence>